<sequence>MRVLMAMMVAVLLAGCAGSTMDDARARTPNKTLSSAKADQLVAQCVQFAWQDEAVFGVDAAAYLQPGKGGGYTVYTRAAESFADIKIEPSGTTIHYYAVEDNAVSKRRLAALATCL</sequence>
<proteinExistence type="predicted"/>
<evidence type="ECO:0000256" key="1">
    <source>
        <dbReference type="SAM" id="SignalP"/>
    </source>
</evidence>
<keyword evidence="1" id="KW-0732">Signal</keyword>
<dbReference type="PROSITE" id="PS51257">
    <property type="entry name" value="PROKAR_LIPOPROTEIN"/>
    <property type="match status" value="1"/>
</dbReference>
<dbReference type="RefSeq" id="WP_092316448.1">
    <property type="nucleotide sequence ID" value="NZ_FNTJ01000001.1"/>
</dbReference>
<organism evidence="2 3">
    <name type="scientific">Pseudomonas saponiphila</name>
    <dbReference type="NCBI Taxonomy" id="556534"/>
    <lineage>
        <taxon>Bacteria</taxon>
        <taxon>Pseudomonadati</taxon>
        <taxon>Pseudomonadota</taxon>
        <taxon>Gammaproteobacteria</taxon>
        <taxon>Pseudomonadales</taxon>
        <taxon>Pseudomonadaceae</taxon>
        <taxon>Pseudomonas</taxon>
    </lineage>
</organism>
<name>A0A1H4R6I2_9PSED</name>
<reference evidence="3" key="1">
    <citation type="submission" date="2016-10" db="EMBL/GenBank/DDBJ databases">
        <authorList>
            <person name="Varghese N."/>
            <person name="Submissions S."/>
        </authorList>
    </citation>
    <scope>NUCLEOTIDE SEQUENCE [LARGE SCALE GENOMIC DNA]</scope>
    <source>
        <strain evidence="3">DSM 9751</strain>
    </source>
</reference>
<feature type="signal peptide" evidence="1">
    <location>
        <begin position="1"/>
        <end position="19"/>
    </location>
</feature>
<dbReference type="EMBL" id="FNTJ01000001">
    <property type="protein sequence ID" value="SEC27437.1"/>
    <property type="molecule type" value="Genomic_DNA"/>
</dbReference>
<accession>A0A1H4R6I2</accession>
<gene>
    <name evidence="2" type="ORF">SAMN05216178_4058</name>
</gene>
<keyword evidence="3" id="KW-1185">Reference proteome</keyword>
<evidence type="ECO:0008006" key="4">
    <source>
        <dbReference type="Google" id="ProtNLM"/>
    </source>
</evidence>
<dbReference type="Proteomes" id="UP000198982">
    <property type="component" value="Unassembled WGS sequence"/>
</dbReference>
<evidence type="ECO:0000313" key="3">
    <source>
        <dbReference type="Proteomes" id="UP000198982"/>
    </source>
</evidence>
<protein>
    <recommendedName>
        <fullName evidence="4">Lipoprotein</fullName>
    </recommendedName>
</protein>
<feature type="chain" id="PRO_5011771265" description="Lipoprotein" evidence="1">
    <location>
        <begin position="20"/>
        <end position="116"/>
    </location>
</feature>
<dbReference type="AlphaFoldDB" id="A0A1H4R6I2"/>
<evidence type="ECO:0000313" key="2">
    <source>
        <dbReference type="EMBL" id="SEC27437.1"/>
    </source>
</evidence>